<protein>
    <submittedName>
        <fullName evidence="3">LytTR family transcriptional regulator</fullName>
    </submittedName>
</protein>
<feature type="transmembrane region" description="Helical" evidence="1">
    <location>
        <begin position="32"/>
        <end position="54"/>
    </location>
</feature>
<dbReference type="Proteomes" id="UP000306575">
    <property type="component" value="Unassembled WGS sequence"/>
</dbReference>
<sequence>MSKQVQPEVKHQNPVDPVAHILNSFRETYASLLSPGTLTIWVVSTITASVAGPFGTFSSMSLLLRFGFWAAVVTLSILLGYFGHAVATSIVDASNFVRRTVLASTISSGLIAGLVYFLSSPAGPWASVGRPEFTVLLSYVFLICGSVGCFRILIHSLLNNAQLDAGVPDVEPDAVLSSAVVPPATQQPRLAKRLPEGARGDILRVSVQDHFVDVLTDQGTTSIRMRFRDALDEIDCVEGWRVHRSHWVARAAVIEVRKEKGRMFVCLRDGSEVPVSRNYREQLEREEF</sequence>
<evidence type="ECO:0000256" key="1">
    <source>
        <dbReference type="SAM" id="Phobius"/>
    </source>
</evidence>
<reference evidence="3 4" key="1">
    <citation type="submission" date="2019-04" db="EMBL/GenBank/DDBJ databases">
        <title>Genome sequence of Pelagicola litoralis CL-ES2.</title>
        <authorList>
            <person name="Cao J."/>
        </authorList>
    </citation>
    <scope>NUCLEOTIDE SEQUENCE [LARGE SCALE GENOMIC DNA]</scope>
    <source>
        <strain evidence="3 4">CL-ES2</strain>
    </source>
</reference>
<evidence type="ECO:0000313" key="4">
    <source>
        <dbReference type="Proteomes" id="UP000306575"/>
    </source>
</evidence>
<dbReference type="GO" id="GO:0003677">
    <property type="term" value="F:DNA binding"/>
    <property type="evidence" value="ECO:0007669"/>
    <property type="project" value="InterPro"/>
</dbReference>
<feature type="transmembrane region" description="Helical" evidence="1">
    <location>
        <begin position="133"/>
        <end position="154"/>
    </location>
</feature>
<dbReference type="RefSeq" id="WP_138014598.1">
    <property type="nucleotide sequence ID" value="NZ_SULI01000001.1"/>
</dbReference>
<dbReference type="SMART" id="SM00850">
    <property type="entry name" value="LytTR"/>
    <property type="match status" value="1"/>
</dbReference>
<feature type="transmembrane region" description="Helical" evidence="1">
    <location>
        <begin position="66"/>
        <end position="88"/>
    </location>
</feature>
<keyword evidence="1" id="KW-0472">Membrane</keyword>
<evidence type="ECO:0000313" key="3">
    <source>
        <dbReference type="EMBL" id="TKZ22582.1"/>
    </source>
</evidence>
<dbReference type="AlphaFoldDB" id="A0A4U7N9A6"/>
<keyword evidence="1" id="KW-1133">Transmembrane helix</keyword>
<keyword evidence="4" id="KW-1185">Reference proteome</keyword>
<feature type="domain" description="HTH LytTR-type" evidence="2">
    <location>
        <begin position="201"/>
        <end position="288"/>
    </location>
</feature>
<dbReference type="PROSITE" id="PS50930">
    <property type="entry name" value="HTH_LYTTR"/>
    <property type="match status" value="1"/>
</dbReference>
<keyword evidence="1" id="KW-0812">Transmembrane</keyword>
<organism evidence="3 4">
    <name type="scientific">Shimia litoralis</name>
    <dbReference type="NCBI Taxonomy" id="420403"/>
    <lineage>
        <taxon>Bacteria</taxon>
        <taxon>Pseudomonadati</taxon>
        <taxon>Pseudomonadota</taxon>
        <taxon>Alphaproteobacteria</taxon>
        <taxon>Rhodobacterales</taxon>
        <taxon>Roseobacteraceae</taxon>
    </lineage>
</organism>
<dbReference type="OrthoDB" id="7028951at2"/>
<evidence type="ECO:0000259" key="2">
    <source>
        <dbReference type="PROSITE" id="PS50930"/>
    </source>
</evidence>
<accession>A0A4U7N9A6</accession>
<proteinExistence type="predicted"/>
<dbReference type="EMBL" id="SULI01000001">
    <property type="protein sequence ID" value="TKZ22582.1"/>
    <property type="molecule type" value="Genomic_DNA"/>
</dbReference>
<dbReference type="InterPro" id="IPR007492">
    <property type="entry name" value="LytTR_DNA-bd_dom"/>
</dbReference>
<name>A0A4U7N9A6_9RHOB</name>
<feature type="transmembrane region" description="Helical" evidence="1">
    <location>
        <begin position="100"/>
        <end position="118"/>
    </location>
</feature>
<gene>
    <name evidence="3" type="ORF">FAP39_01535</name>
</gene>
<dbReference type="Gene3D" id="2.40.50.1020">
    <property type="entry name" value="LytTr DNA-binding domain"/>
    <property type="match status" value="1"/>
</dbReference>
<comment type="caution">
    <text evidence="3">The sequence shown here is derived from an EMBL/GenBank/DDBJ whole genome shotgun (WGS) entry which is preliminary data.</text>
</comment>
<dbReference type="Pfam" id="PF04397">
    <property type="entry name" value="LytTR"/>
    <property type="match status" value="1"/>
</dbReference>